<keyword evidence="1" id="KW-0472">Membrane</keyword>
<sequence>MDTGLLRLLARGYLPAATVGLYVAVAWSELLIGLLIAWLGGAVAVLVLAMLETPYPRTHSPAADYGAARRRVEASS</sequence>
<proteinExistence type="predicted"/>
<evidence type="ECO:0000256" key="1">
    <source>
        <dbReference type="SAM" id="Phobius"/>
    </source>
</evidence>
<keyword evidence="1" id="KW-0812">Transmembrane</keyword>
<dbReference type="Proteomes" id="UP000655420">
    <property type="component" value="Unassembled WGS sequence"/>
</dbReference>
<accession>A0A8J7M592</accession>
<gene>
    <name evidence="2" type="ORF">H0I76_06040</name>
</gene>
<comment type="caution">
    <text evidence="2">The sequence shown here is derived from an EMBL/GenBank/DDBJ whole genome shotgun (WGS) entry which is preliminary data.</text>
</comment>
<feature type="transmembrane region" description="Helical" evidence="1">
    <location>
        <begin position="30"/>
        <end position="51"/>
    </location>
</feature>
<dbReference type="AlphaFoldDB" id="A0A8J7M592"/>
<keyword evidence="1" id="KW-1133">Transmembrane helix</keyword>
<name>A0A8J7M592_9RHOB</name>
<organism evidence="2 3">
    <name type="scientific">Thermohalobaculum xanthum</name>
    <dbReference type="NCBI Taxonomy" id="2753746"/>
    <lineage>
        <taxon>Bacteria</taxon>
        <taxon>Pseudomonadati</taxon>
        <taxon>Pseudomonadota</taxon>
        <taxon>Alphaproteobacteria</taxon>
        <taxon>Rhodobacterales</taxon>
        <taxon>Paracoccaceae</taxon>
        <taxon>Thermohalobaculum</taxon>
    </lineage>
</organism>
<evidence type="ECO:0000313" key="2">
    <source>
        <dbReference type="EMBL" id="MBK0398741.1"/>
    </source>
</evidence>
<evidence type="ECO:0000313" key="3">
    <source>
        <dbReference type="Proteomes" id="UP000655420"/>
    </source>
</evidence>
<reference evidence="2" key="1">
    <citation type="submission" date="2020-12" db="EMBL/GenBank/DDBJ databases">
        <title>Bacterial taxonomy.</title>
        <authorList>
            <person name="Pan X."/>
        </authorList>
    </citation>
    <scope>NUCLEOTIDE SEQUENCE</scope>
    <source>
        <strain evidence="2">M0105</strain>
    </source>
</reference>
<keyword evidence="3" id="KW-1185">Reference proteome</keyword>
<dbReference type="EMBL" id="JAEHHL010000002">
    <property type="protein sequence ID" value="MBK0398741.1"/>
    <property type="molecule type" value="Genomic_DNA"/>
</dbReference>
<protein>
    <submittedName>
        <fullName evidence="2">Uncharacterized protein</fullName>
    </submittedName>
</protein>
<dbReference type="RefSeq" id="WP_200608306.1">
    <property type="nucleotide sequence ID" value="NZ_JAEHHL010000002.1"/>
</dbReference>